<dbReference type="Proteomes" id="UP001056120">
    <property type="component" value="Linkage Group LG04"/>
</dbReference>
<evidence type="ECO:0000313" key="1">
    <source>
        <dbReference type="EMBL" id="KAI3819872.1"/>
    </source>
</evidence>
<dbReference type="EMBL" id="CM042021">
    <property type="protein sequence ID" value="KAI3819872.1"/>
    <property type="molecule type" value="Genomic_DNA"/>
</dbReference>
<gene>
    <name evidence="1" type="ORF">L1987_13724</name>
</gene>
<comment type="caution">
    <text evidence="1">The sequence shown here is derived from an EMBL/GenBank/DDBJ whole genome shotgun (WGS) entry which is preliminary data.</text>
</comment>
<proteinExistence type="predicted"/>
<protein>
    <submittedName>
        <fullName evidence="1">Uncharacterized protein</fullName>
    </submittedName>
</protein>
<reference evidence="2" key="1">
    <citation type="journal article" date="2022" name="Mol. Ecol. Resour.">
        <title>The genomes of chicory, endive, great burdock and yacon provide insights into Asteraceae palaeo-polyploidization history and plant inulin production.</title>
        <authorList>
            <person name="Fan W."/>
            <person name="Wang S."/>
            <person name="Wang H."/>
            <person name="Wang A."/>
            <person name="Jiang F."/>
            <person name="Liu H."/>
            <person name="Zhao H."/>
            <person name="Xu D."/>
            <person name="Zhang Y."/>
        </authorList>
    </citation>
    <scope>NUCLEOTIDE SEQUENCE [LARGE SCALE GENOMIC DNA]</scope>
    <source>
        <strain evidence="2">cv. Yunnan</strain>
    </source>
</reference>
<accession>A0ACB9JIC2</accession>
<name>A0ACB9JIC2_9ASTR</name>
<sequence>MNKLCFGGVAAIVSLLLLCDAAVLGAVAVEERGGGWMGSMGWRTSGGDVCVGVLYVPLVSKGKRQCRMSSRKDNSFNCVMSRDLVVEITKAGKDQMLTK</sequence>
<reference evidence="1 2" key="2">
    <citation type="journal article" date="2022" name="Mol. Ecol. Resour.">
        <title>The genomes of chicory, endive, great burdock and yacon provide insights into Asteraceae paleo-polyploidization history and plant inulin production.</title>
        <authorList>
            <person name="Fan W."/>
            <person name="Wang S."/>
            <person name="Wang H."/>
            <person name="Wang A."/>
            <person name="Jiang F."/>
            <person name="Liu H."/>
            <person name="Zhao H."/>
            <person name="Xu D."/>
            <person name="Zhang Y."/>
        </authorList>
    </citation>
    <scope>NUCLEOTIDE SEQUENCE [LARGE SCALE GENOMIC DNA]</scope>
    <source>
        <strain evidence="2">cv. Yunnan</strain>
        <tissue evidence="1">Leaves</tissue>
    </source>
</reference>
<evidence type="ECO:0000313" key="2">
    <source>
        <dbReference type="Proteomes" id="UP001056120"/>
    </source>
</evidence>
<organism evidence="1 2">
    <name type="scientific">Smallanthus sonchifolius</name>
    <dbReference type="NCBI Taxonomy" id="185202"/>
    <lineage>
        <taxon>Eukaryota</taxon>
        <taxon>Viridiplantae</taxon>
        <taxon>Streptophyta</taxon>
        <taxon>Embryophyta</taxon>
        <taxon>Tracheophyta</taxon>
        <taxon>Spermatophyta</taxon>
        <taxon>Magnoliopsida</taxon>
        <taxon>eudicotyledons</taxon>
        <taxon>Gunneridae</taxon>
        <taxon>Pentapetalae</taxon>
        <taxon>asterids</taxon>
        <taxon>campanulids</taxon>
        <taxon>Asterales</taxon>
        <taxon>Asteraceae</taxon>
        <taxon>Asteroideae</taxon>
        <taxon>Heliantheae alliance</taxon>
        <taxon>Millerieae</taxon>
        <taxon>Smallanthus</taxon>
    </lineage>
</organism>
<keyword evidence="2" id="KW-1185">Reference proteome</keyword>